<feature type="compositionally biased region" description="Basic and acidic residues" evidence="1">
    <location>
        <begin position="1"/>
        <end position="10"/>
    </location>
</feature>
<dbReference type="AlphaFoldDB" id="A0A7M4E571"/>
<dbReference type="Proteomes" id="UP000594220">
    <property type="component" value="Unplaced"/>
</dbReference>
<reference evidence="2" key="1">
    <citation type="submission" date="2025-08" db="UniProtKB">
        <authorList>
            <consortium name="Ensembl"/>
        </authorList>
    </citation>
    <scope>IDENTIFICATION</scope>
</reference>
<feature type="compositionally biased region" description="Low complexity" evidence="1">
    <location>
        <begin position="58"/>
        <end position="76"/>
    </location>
</feature>
<sequence>QQRESHRDSKSVPLTGLSGLNSEGCLGGRRAKGSPARRAEGRTPLALPEPRGPGSGWGAVAAPCSSPVPAGSGAWC</sequence>
<evidence type="ECO:0000313" key="3">
    <source>
        <dbReference type="Proteomes" id="UP000594220"/>
    </source>
</evidence>
<protein>
    <submittedName>
        <fullName evidence="2">Uncharacterized protein</fullName>
    </submittedName>
</protein>
<organism evidence="2 3">
    <name type="scientific">Crocodylus porosus</name>
    <name type="common">Saltwater crocodile</name>
    <name type="synonym">Estuarine crocodile</name>
    <dbReference type="NCBI Taxonomy" id="8502"/>
    <lineage>
        <taxon>Eukaryota</taxon>
        <taxon>Metazoa</taxon>
        <taxon>Chordata</taxon>
        <taxon>Craniata</taxon>
        <taxon>Vertebrata</taxon>
        <taxon>Euteleostomi</taxon>
        <taxon>Archelosauria</taxon>
        <taxon>Archosauria</taxon>
        <taxon>Crocodylia</taxon>
        <taxon>Longirostres</taxon>
        <taxon>Crocodylidae</taxon>
        <taxon>Crocodylus</taxon>
    </lineage>
</organism>
<evidence type="ECO:0000256" key="1">
    <source>
        <dbReference type="SAM" id="MobiDB-lite"/>
    </source>
</evidence>
<keyword evidence="3" id="KW-1185">Reference proteome</keyword>
<reference evidence="2" key="2">
    <citation type="submission" date="2025-09" db="UniProtKB">
        <authorList>
            <consortium name="Ensembl"/>
        </authorList>
    </citation>
    <scope>IDENTIFICATION</scope>
</reference>
<proteinExistence type="predicted"/>
<name>A0A7M4E571_CROPO</name>
<accession>A0A7M4E571</accession>
<feature type="region of interest" description="Disordered" evidence="1">
    <location>
        <begin position="1"/>
        <end position="76"/>
    </location>
</feature>
<dbReference type="Ensembl" id="ENSCPRT00005005360.1">
    <property type="protein sequence ID" value="ENSCPRP00005004570.1"/>
    <property type="gene ID" value="ENSCPRG00005003329.1"/>
</dbReference>
<evidence type="ECO:0000313" key="2">
    <source>
        <dbReference type="Ensembl" id="ENSCPRP00005004570.1"/>
    </source>
</evidence>